<dbReference type="Pfam" id="PF04612">
    <property type="entry name" value="T2SSM"/>
    <property type="match status" value="1"/>
</dbReference>
<reference evidence="2" key="1">
    <citation type="submission" date="2019-03" db="EMBL/GenBank/DDBJ databases">
        <title>Metabolic reconstructions from genomes of highly enriched 'Candidatus Accumulibacter' and 'Candidatus Competibacter' bioreactor populations.</title>
        <authorList>
            <person name="Annavajhala M.K."/>
            <person name="Welles L."/>
            <person name="Abbas B."/>
            <person name="Sorokin D."/>
            <person name="Park H."/>
            <person name="Van Loosdrecht M."/>
            <person name="Chandran K."/>
        </authorList>
    </citation>
    <scope>NUCLEOTIDE SEQUENCE</scope>
    <source>
        <strain evidence="2">SBR_L</strain>
    </source>
</reference>
<evidence type="ECO:0000313" key="3">
    <source>
        <dbReference type="Proteomes" id="UP000886469"/>
    </source>
</evidence>
<comment type="caution">
    <text evidence="2">The sequence shown here is derived from an EMBL/GenBank/DDBJ whole genome shotgun (WGS) entry which is preliminary data.</text>
</comment>
<organism evidence="2 3">
    <name type="scientific">Candidatus Accumulibacter contiguus</name>
    <dbReference type="NCBI Taxonomy" id="2954381"/>
    <lineage>
        <taxon>Bacteria</taxon>
        <taxon>Pseudomonadati</taxon>
        <taxon>Pseudomonadota</taxon>
        <taxon>Betaproteobacteria</taxon>
        <taxon>Candidatus Accumulibacter</taxon>
    </lineage>
</organism>
<sequence>MWLKKTRLRKYHPDPFQNCRVMSSSFFARKTLGMLGMLKQVRNGESMKEQWLKLAARYDALQLRERWLIAVAVLGGMVLIAYSLLIEPALQRSQLADRNITEQRAQLSSLQAQMAALQSPAQNPDEIVRAEVDDLKRQLGKIAGRLETMESSLVPAQHMSGLLEDMIGRRTGLHLLSLKTLPVAPLLDKKVGAEESEAAKSAGKPIHAGLFKHGVEIRLEGSYLELAAYLERLEQTKRKLLWSKLTLSADRHPRLVLTLTVFTLSLDRAWLIV</sequence>
<feature type="transmembrane region" description="Helical" evidence="1">
    <location>
        <begin position="67"/>
        <end position="85"/>
    </location>
</feature>
<evidence type="ECO:0008006" key="4">
    <source>
        <dbReference type="Google" id="ProtNLM"/>
    </source>
</evidence>
<keyword evidence="1" id="KW-0472">Membrane</keyword>
<gene>
    <name evidence="2" type="ORF">E4Q08_01600</name>
</gene>
<keyword evidence="1" id="KW-0812">Transmembrane</keyword>
<evidence type="ECO:0000313" key="2">
    <source>
        <dbReference type="EMBL" id="NMQ04050.1"/>
    </source>
</evidence>
<accession>A0ABX1T643</accession>
<dbReference type="EMBL" id="SPMX01000004">
    <property type="protein sequence ID" value="NMQ04050.1"/>
    <property type="molecule type" value="Genomic_DNA"/>
</dbReference>
<keyword evidence="1" id="KW-1133">Transmembrane helix</keyword>
<evidence type="ECO:0000256" key="1">
    <source>
        <dbReference type="SAM" id="Phobius"/>
    </source>
</evidence>
<dbReference type="Proteomes" id="UP000886469">
    <property type="component" value="Unassembled WGS sequence"/>
</dbReference>
<keyword evidence="3" id="KW-1185">Reference proteome</keyword>
<protein>
    <recommendedName>
        <fullName evidence="4">MSHA biogenesis protein MshJ</fullName>
    </recommendedName>
</protein>
<dbReference type="InterPro" id="IPR007690">
    <property type="entry name" value="T2SS_GspM"/>
</dbReference>
<name>A0ABX1T643_9PROT</name>
<proteinExistence type="predicted"/>